<dbReference type="InterPro" id="IPR029060">
    <property type="entry name" value="PIN-like_dom_sf"/>
</dbReference>
<feature type="domain" description="PIN" evidence="1">
    <location>
        <begin position="6"/>
        <end position="116"/>
    </location>
</feature>
<proteinExistence type="predicted"/>
<dbReference type="Proteomes" id="UP001338309">
    <property type="component" value="Unassembled WGS sequence"/>
</dbReference>
<organism evidence="2 3">
    <name type="scientific">Algoriphagus confluentis</name>
    <dbReference type="NCBI Taxonomy" id="1697556"/>
    <lineage>
        <taxon>Bacteria</taxon>
        <taxon>Pseudomonadati</taxon>
        <taxon>Bacteroidota</taxon>
        <taxon>Cytophagia</taxon>
        <taxon>Cytophagales</taxon>
        <taxon>Cyclobacteriaceae</taxon>
        <taxon>Algoriphagus</taxon>
    </lineage>
</organism>
<evidence type="ECO:0000313" key="2">
    <source>
        <dbReference type="EMBL" id="GMQ30092.1"/>
    </source>
</evidence>
<name>A0ABQ6PQA2_9BACT</name>
<dbReference type="RefSeq" id="WP_338224803.1">
    <property type="nucleotide sequence ID" value="NZ_BTPD01000008.1"/>
</dbReference>
<dbReference type="InterPro" id="IPR002716">
    <property type="entry name" value="PIN_dom"/>
</dbReference>
<sequence length="128" mass="15043">MNRSSVLVDSSVWIEFFKNSRPTHLDQFLEEDIVSTNDIILCELIPKLKLQRKTEAIESLFSIEKIPFAIDWDLIRQYQILNLKNGINKVGIPDLIILQQVIEENLTLYSFDKHFKLMQSFLNFKLIS</sequence>
<dbReference type="Pfam" id="PF01850">
    <property type="entry name" value="PIN"/>
    <property type="match status" value="1"/>
</dbReference>
<keyword evidence="3" id="KW-1185">Reference proteome</keyword>
<dbReference type="Gene3D" id="3.40.50.1010">
    <property type="entry name" value="5'-nuclease"/>
    <property type="match status" value="1"/>
</dbReference>
<comment type="caution">
    <text evidence="2">The sequence shown here is derived from an EMBL/GenBank/DDBJ whole genome shotgun (WGS) entry which is preliminary data.</text>
</comment>
<evidence type="ECO:0000313" key="3">
    <source>
        <dbReference type="Proteomes" id="UP001338309"/>
    </source>
</evidence>
<accession>A0ABQ6PQA2</accession>
<protein>
    <submittedName>
        <fullName evidence="2">PIN domain-containing protein</fullName>
    </submittedName>
</protein>
<gene>
    <name evidence="2" type="ORF">Aconfl_27350</name>
</gene>
<reference evidence="2 3" key="1">
    <citation type="submission" date="2023-08" db="EMBL/GenBank/DDBJ databases">
        <title>Draft genome sequence of Algoriphagus confluentis.</title>
        <authorList>
            <person name="Takatani N."/>
            <person name="Hosokawa M."/>
            <person name="Sawabe T."/>
        </authorList>
    </citation>
    <scope>NUCLEOTIDE SEQUENCE [LARGE SCALE GENOMIC DNA]</scope>
    <source>
        <strain evidence="2 3">NBRC 111222</strain>
    </source>
</reference>
<dbReference type="EMBL" id="BTPD01000008">
    <property type="protein sequence ID" value="GMQ30092.1"/>
    <property type="molecule type" value="Genomic_DNA"/>
</dbReference>
<evidence type="ECO:0000259" key="1">
    <source>
        <dbReference type="Pfam" id="PF01850"/>
    </source>
</evidence>
<dbReference type="SUPFAM" id="SSF88723">
    <property type="entry name" value="PIN domain-like"/>
    <property type="match status" value="1"/>
</dbReference>